<reference evidence="2 3" key="1">
    <citation type="submission" date="2017-04" db="EMBL/GenBank/DDBJ databases">
        <title>Bacillus krulwichiae AM31D Genome sequencing and assembly.</title>
        <authorList>
            <person name="Krulwich T.A."/>
            <person name="Anastor L."/>
            <person name="Ehrlich R."/>
            <person name="Ehrlich G.D."/>
            <person name="Janto B."/>
        </authorList>
    </citation>
    <scope>NUCLEOTIDE SEQUENCE [LARGE SCALE GENOMIC DNA]</scope>
    <source>
        <strain evidence="2 3">AM31D</strain>
    </source>
</reference>
<feature type="transmembrane region" description="Helical" evidence="1">
    <location>
        <begin position="91"/>
        <end position="110"/>
    </location>
</feature>
<feature type="transmembrane region" description="Helical" evidence="1">
    <location>
        <begin position="36"/>
        <end position="61"/>
    </location>
</feature>
<evidence type="ECO:0000313" key="2">
    <source>
        <dbReference type="EMBL" id="ARK32388.1"/>
    </source>
</evidence>
<feature type="transmembrane region" description="Helical" evidence="1">
    <location>
        <begin position="477"/>
        <end position="498"/>
    </location>
</feature>
<feature type="transmembrane region" description="Helical" evidence="1">
    <location>
        <begin position="146"/>
        <end position="164"/>
    </location>
</feature>
<evidence type="ECO:0000313" key="3">
    <source>
        <dbReference type="Proteomes" id="UP000193006"/>
    </source>
</evidence>
<gene>
    <name evidence="2" type="ORF">BkAM31D_22400</name>
</gene>
<evidence type="ECO:0000256" key="1">
    <source>
        <dbReference type="SAM" id="Phobius"/>
    </source>
</evidence>
<feature type="transmembrane region" description="Helical" evidence="1">
    <location>
        <begin position="170"/>
        <end position="199"/>
    </location>
</feature>
<proteinExistence type="predicted"/>
<keyword evidence="1" id="KW-0472">Membrane</keyword>
<keyword evidence="1" id="KW-0812">Transmembrane</keyword>
<feature type="transmembrane region" description="Helical" evidence="1">
    <location>
        <begin position="529"/>
        <end position="551"/>
    </location>
</feature>
<dbReference type="AlphaFoldDB" id="A0A1X9MG11"/>
<dbReference type="EMBL" id="CP020814">
    <property type="protein sequence ID" value="ARK32388.1"/>
    <property type="molecule type" value="Genomic_DNA"/>
</dbReference>
<keyword evidence="1" id="KW-1133">Transmembrane helix</keyword>
<dbReference type="Proteomes" id="UP000193006">
    <property type="component" value="Chromosome"/>
</dbReference>
<sequence>MQGLYSWLKWKTYIRWHNTWGAFYFLKGKWGSRVGLFLFLIDFIKAISYTVIYYSIFRFIILNEKILSLEDHSVTSRFIIEQLANLQNNTYFLWNIYFLLVILFCGFVGAKSSLWSLFSEDKVLLQNYSWTPQYVQTFLLIESIIWNYRPFALGILSLGISLSLAMGKSIWFVLLFTLILTLMYLWISFLFAVISYLYVLYRSYRVNRYILLIQLITLKTIALVIGYRLSVLFVPWLQQIPFFSSDFTSEQLENWIYDGYQIFGESISFLFTKLWMPNNYFAYFIYNNELFSLFILIVIGILVSMFILFLLQRYIFIDEYKYSYHYSLLPVIESVHSKLLFKLKWMKQNSIFYKLFYRSPIVFRQIGQLGGDLGFWLITGVFLGLVIDAEWGNKLVIFLLYLFVYFHTYFYCERFYSTYKGYFSLDSEGENALLYLNNEENLWFLLKKKLVVFITYAAIPILVSQIVLFLFTFNVQLLLWLVVSQGVSILVFTMILYIPTVYNAQFHYFNLEQVGEFADQKMTSSLSNLLTVGVFIPLLMLPCVLYLLDMIDLTKLVMINSSLLLVKGIAALTVINLFKRKVRKDYYFIGRYK</sequence>
<feature type="transmembrane region" description="Helical" evidence="1">
    <location>
        <begin position="395"/>
        <end position="412"/>
    </location>
</feature>
<dbReference type="KEGG" id="bkw:BkAM31D_22400"/>
<name>A0A1X9MG11_9BACI</name>
<dbReference type="RefSeq" id="WP_066157309.1">
    <property type="nucleotide sequence ID" value="NZ_CP020814.1"/>
</dbReference>
<protein>
    <submittedName>
        <fullName evidence="2">Uncharacterized protein</fullName>
    </submittedName>
</protein>
<feature type="transmembrane region" description="Helical" evidence="1">
    <location>
        <begin position="290"/>
        <end position="311"/>
    </location>
</feature>
<accession>A0A1X9MG11</accession>
<organism evidence="2 3">
    <name type="scientific">Halalkalibacter krulwichiae</name>
    <dbReference type="NCBI Taxonomy" id="199441"/>
    <lineage>
        <taxon>Bacteria</taxon>
        <taxon>Bacillati</taxon>
        <taxon>Bacillota</taxon>
        <taxon>Bacilli</taxon>
        <taxon>Bacillales</taxon>
        <taxon>Bacillaceae</taxon>
        <taxon>Halalkalibacter</taxon>
    </lineage>
</organism>
<keyword evidence="3" id="KW-1185">Reference proteome</keyword>
<feature type="transmembrane region" description="Helical" evidence="1">
    <location>
        <begin position="373"/>
        <end position="389"/>
    </location>
</feature>
<feature type="transmembrane region" description="Helical" evidence="1">
    <location>
        <begin position="211"/>
        <end position="237"/>
    </location>
</feature>
<feature type="transmembrane region" description="Helical" evidence="1">
    <location>
        <begin position="557"/>
        <end position="578"/>
    </location>
</feature>
<feature type="transmembrane region" description="Helical" evidence="1">
    <location>
        <begin position="450"/>
        <end position="471"/>
    </location>
</feature>
<dbReference type="STRING" id="199441.BkAM31D_22400"/>